<dbReference type="SUPFAM" id="SSF46785">
    <property type="entry name" value="Winged helix' DNA-binding domain"/>
    <property type="match status" value="1"/>
</dbReference>
<organism evidence="3 4">
    <name type="scientific">Strigomonas culicis</name>
    <dbReference type="NCBI Taxonomy" id="28005"/>
    <lineage>
        <taxon>Eukaryota</taxon>
        <taxon>Discoba</taxon>
        <taxon>Euglenozoa</taxon>
        <taxon>Kinetoplastea</taxon>
        <taxon>Metakinetoplastina</taxon>
        <taxon>Trypanosomatida</taxon>
        <taxon>Trypanosomatidae</taxon>
        <taxon>Strigomonadinae</taxon>
        <taxon>Strigomonas</taxon>
    </lineage>
</organism>
<dbReference type="SMART" id="SM00088">
    <property type="entry name" value="PINT"/>
    <property type="match status" value="1"/>
</dbReference>
<dbReference type="InterPro" id="IPR050871">
    <property type="entry name" value="26S_Proteasome/COP9_Components"/>
</dbReference>
<evidence type="ECO:0000259" key="1">
    <source>
        <dbReference type="PROSITE" id="PS50250"/>
    </source>
</evidence>
<dbReference type="Gene3D" id="1.25.40.570">
    <property type="match status" value="1"/>
</dbReference>
<gene>
    <name evidence="3" type="ORF">STCU_03163</name>
    <name evidence="2" type="ORF">STCU_07255</name>
</gene>
<accession>S9VXS6</accession>
<sequence>MSSESFDSDEFYFSDGDEDVPVSAVDQKFLQAKGGIETNAKDSIKALTEILKEDEAQQGRWTYKALKNLAKASRKLNAYDDMLRYFKQCFHGTYAEISKPKMEKAMNKFINTSEGVPSEHVMQLLDIILERAKEDMSAFADLWSGTMLRKATLLFHVQRYKEALDQCEKGIQFCRSCTRAVRTNDTHLFHFLMTMMQVGDATEDYFLLRKSYFELTHIPLHLVHAPPIGTVALLAGQMYLRAQDWRAAHATFVLAFQHMNECGDGQRIACLKYATVASMLTGSPADGFSGGEEKPYAEHKELVPVVKLLRAFIHADVHAFQAVLADPQHAECLHQDRIVAAHVDLLLYRLRLNVLLKCVECFVRVSLKELAERLTLSVENTKLLCGYAIRHGLIPARLDDVTNILNVYSTERTTEFQRMSTLADWSTDLNNAVRSQQVTWSTDAREGTPA</sequence>
<dbReference type="AlphaFoldDB" id="S9VXS6"/>
<evidence type="ECO:0000313" key="2">
    <source>
        <dbReference type="EMBL" id="EPY24287.1"/>
    </source>
</evidence>
<dbReference type="Proteomes" id="UP000015354">
    <property type="component" value="Unassembled WGS sequence"/>
</dbReference>
<dbReference type="InterPro" id="IPR036390">
    <property type="entry name" value="WH_DNA-bd_sf"/>
</dbReference>
<reference evidence="3" key="2">
    <citation type="submission" date="2013-03" db="EMBL/GenBank/DDBJ databases">
        <authorList>
            <person name="Motta M.C.M."/>
            <person name="Martins A.C.A."/>
            <person name="Preta C.M.C.C."/>
            <person name="Silva R."/>
            <person name="de Souza S.S."/>
            <person name="Klein C.C."/>
            <person name="de Almeida L.G.P."/>
            <person name="Cunha O.L."/>
            <person name="Colabardini A.C."/>
            <person name="Lima B.A."/>
            <person name="Machado C.R."/>
            <person name="Soares C.M.A."/>
            <person name="de Menezes C.B.A."/>
            <person name="Bartolomeu D.C."/>
            <person name="Grisard E.C."/>
            <person name="Fantinatti-Garboggini F."/>
            <person name="Rodrigues-Luiz G.F."/>
            <person name="Wagner G."/>
            <person name="Goldman G.H."/>
            <person name="Fietto J.L.R."/>
            <person name="Ciapina L.P."/>
            <person name="Brocchi M."/>
            <person name="Elias M.C."/>
            <person name="Goldman M.H.S."/>
            <person name="Sagot M.-F."/>
            <person name="Pereira M."/>
            <person name="Stoco P.H."/>
            <person name="Teixeira S.M.R."/>
            <person name="de Mendonca-Neto R.P."/>
            <person name="Maciel T.E.F."/>
            <person name="Mendes T.A.O."/>
            <person name="Urmenyi T.P."/>
            <person name="Teixeira M.M.G."/>
            <person name="de Camargo E.F.P."/>
            <person name="de Sousa W."/>
            <person name="Schenkman S."/>
            <person name="de Vasconcelos A.T.R."/>
        </authorList>
    </citation>
    <scope>NUCLEOTIDE SEQUENCE</scope>
</reference>
<keyword evidence="4" id="KW-1185">Reference proteome</keyword>
<evidence type="ECO:0000313" key="3">
    <source>
        <dbReference type="EMBL" id="EPY31861.1"/>
    </source>
</evidence>
<name>S9VXS6_9TRYP</name>
<dbReference type="EMBL" id="ATMH01007255">
    <property type="protein sequence ID" value="EPY24287.1"/>
    <property type="molecule type" value="Genomic_DNA"/>
</dbReference>
<proteinExistence type="predicted"/>
<dbReference type="PANTHER" id="PTHR10678">
    <property type="entry name" value="26S PROTEASOME NON-ATPASE REGULATORY SUBUNIT 11/COP9 SIGNALOSOME COMPLEX SUBUNIT 2"/>
    <property type="match status" value="1"/>
</dbReference>
<feature type="domain" description="PCI" evidence="1">
    <location>
        <begin position="201"/>
        <end position="412"/>
    </location>
</feature>
<dbReference type="SMART" id="SM00753">
    <property type="entry name" value="PAM"/>
    <property type="match status" value="1"/>
</dbReference>
<protein>
    <submittedName>
        <fullName evidence="3">COP9 signalosome complex subunit 2</fullName>
    </submittedName>
</protein>
<reference evidence="3 4" key="1">
    <citation type="journal article" date="2013" name="PLoS ONE">
        <title>Predicting the Proteins of Angomonas deanei, Strigomonas culicis and Their Respective Endosymbionts Reveals New Aspects of the Trypanosomatidae Family.</title>
        <authorList>
            <person name="Motta M.C."/>
            <person name="Martins A.C."/>
            <person name="de Souza S.S."/>
            <person name="Catta-Preta C.M."/>
            <person name="Silva R."/>
            <person name="Klein C.C."/>
            <person name="de Almeida L.G."/>
            <person name="de Lima Cunha O."/>
            <person name="Ciapina L.P."/>
            <person name="Brocchi M."/>
            <person name="Colabardini A.C."/>
            <person name="de Araujo Lima B."/>
            <person name="Machado C.R."/>
            <person name="de Almeida Soares C.M."/>
            <person name="Probst C.M."/>
            <person name="de Menezes C.B."/>
            <person name="Thompson C.E."/>
            <person name="Bartholomeu D.C."/>
            <person name="Gradia D.F."/>
            <person name="Pavoni D.P."/>
            <person name="Grisard E.C."/>
            <person name="Fantinatti-Garboggini F."/>
            <person name="Marchini F.K."/>
            <person name="Rodrigues-Luiz G.F."/>
            <person name="Wagner G."/>
            <person name="Goldman G.H."/>
            <person name="Fietto J.L."/>
            <person name="Elias M.C."/>
            <person name="Goldman M.H."/>
            <person name="Sagot M.F."/>
            <person name="Pereira M."/>
            <person name="Stoco P.H."/>
            <person name="de Mendonca-Neto R.P."/>
            <person name="Teixeira S.M."/>
            <person name="Maciel T.E."/>
            <person name="de Oliveira Mendes T.A."/>
            <person name="Urmenyi T.P."/>
            <person name="de Souza W."/>
            <person name="Schenkman S."/>
            <person name="de Vasconcelos A.T."/>
        </authorList>
    </citation>
    <scope>NUCLEOTIDE SEQUENCE [LARGE SCALE GENOMIC DNA]</scope>
</reference>
<dbReference type="OrthoDB" id="194139at2759"/>
<dbReference type="InterPro" id="IPR000717">
    <property type="entry name" value="PCI_dom"/>
</dbReference>
<dbReference type="Pfam" id="PF01399">
    <property type="entry name" value="PCI"/>
    <property type="match status" value="1"/>
</dbReference>
<dbReference type="PROSITE" id="PS50250">
    <property type="entry name" value="PCI"/>
    <property type="match status" value="1"/>
</dbReference>
<dbReference type="EMBL" id="ATMH01003163">
    <property type="protein sequence ID" value="EPY31861.1"/>
    <property type="molecule type" value="Genomic_DNA"/>
</dbReference>
<evidence type="ECO:0000313" key="4">
    <source>
        <dbReference type="Proteomes" id="UP000015354"/>
    </source>
</evidence>
<comment type="caution">
    <text evidence="3">The sequence shown here is derived from an EMBL/GenBank/DDBJ whole genome shotgun (WGS) entry which is preliminary data.</text>
</comment>